<proteinExistence type="predicted"/>
<dbReference type="SUPFAM" id="SSF63825">
    <property type="entry name" value="YWTD domain"/>
    <property type="match status" value="1"/>
</dbReference>
<protein>
    <submittedName>
        <fullName evidence="1">Uncharacterized protein</fullName>
    </submittedName>
</protein>
<reference evidence="1 2" key="1">
    <citation type="submission" date="2018-06" db="EMBL/GenBank/DDBJ databases">
        <title>Extensive metabolic versatility and redundancy in microbially diverse, dynamic hydrothermal sediments.</title>
        <authorList>
            <person name="Dombrowski N."/>
            <person name="Teske A."/>
            <person name="Baker B.J."/>
        </authorList>
    </citation>
    <scope>NUCLEOTIDE SEQUENCE [LARGE SCALE GENOMIC DNA]</scope>
    <source>
        <strain evidence="1">B36_G15</strain>
    </source>
</reference>
<name>A0A660SF18_UNCW3</name>
<evidence type="ECO:0000313" key="1">
    <source>
        <dbReference type="EMBL" id="RKX68796.1"/>
    </source>
</evidence>
<dbReference type="EMBL" id="QNBE01000129">
    <property type="protein sequence ID" value="RKX68796.1"/>
    <property type="molecule type" value="Genomic_DNA"/>
</dbReference>
<gene>
    <name evidence="1" type="ORF">DRP53_09965</name>
</gene>
<dbReference type="InterPro" id="IPR015943">
    <property type="entry name" value="WD40/YVTN_repeat-like_dom_sf"/>
</dbReference>
<comment type="caution">
    <text evidence="1">The sequence shown here is derived from an EMBL/GenBank/DDBJ whole genome shotgun (WGS) entry which is preliminary data.</text>
</comment>
<dbReference type="Proteomes" id="UP000268469">
    <property type="component" value="Unassembled WGS sequence"/>
</dbReference>
<organism evidence="1 2">
    <name type="scientific">candidate division WOR-3 bacterium</name>
    <dbReference type="NCBI Taxonomy" id="2052148"/>
    <lineage>
        <taxon>Bacteria</taxon>
        <taxon>Bacteria division WOR-3</taxon>
    </lineage>
</organism>
<accession>A0A660SF18</accession>
<sequence length="1168" mass="134017">MILLIFLTIGVSPTGYHLLTAENALFIATDEGLYRFDPAGPNLNRFTPLQGLPSGRIRFLAYDDGLIWVGADSGVANCDVRLNDWEIIIRGEPYGIEFDEEYVYLATQDGLFRYDKISEDLELISDHRGILIRDKDRLLILDPTGPYYFHLTTEEETRHGLFDWIGGRYPLIGENLIGIIGPDLILRFREEELWQRIELPRINDFITFHDTILFATDTGLFIFDPRTRKLTPFPWSYRGKVNGIAHRMGKVAVATDSGIFELDGGVSRESRQTGMVEEKIRALAYLGTELVAITDNFILFKTESGWQWFKREKRPPRPRLIYWDKTGTYFSPLGQQIRLLGRVSYSYKFQQISGQDTTIDLSASTRILNGDLTGFYNNTDPERIDYGIGYKSDHLLKRAFYGKDRFGLPQSRLTPTLRGKGITGEVGGRIAVCGFYGKKMGRRRFEIFTGNMIEKRITIRDSGYQHHRFYTLDTCETEKKVSTIEVYFDDLDPTTNTAETRIGMMIAGRRGDYDRLEPITDYVYQEEFGVIDLKLARIGTVAIRYDGKELLLDSTRMLENRYWLGSGILPFSLELTITDQSGNLYPLSQFGIDQNRDGRIDEEFIDYKSGILRFPRPIINEVISYRLNVVYLSYSPLYQLSHYPIVWGSDLVWLDGRELERGKDYIIDYSTGILLILRTELVRPNSEIEVSYEEEISDSELPDQLGVALRLIPSERLRFSPGLYQSEGTPVFTTPFDLRGRGLSLHLEPISNREDFGGETDLKLKRGGNYLRLKGIYFPEGIEDFGIMLAQKGRWVEKGEIGAGVEIYDLKLSGRFGRGEARDSVRSYHEDERMIRVDLAPDRLPYLIMERGRREGFGRKKDSYLIECGHSIKDITGRFGVGKEFDGSTSTDIYGELMIGGSRIYQRRIRADQYETERIEMSSYLPLWKGITIKTTGYLDDLYDKTGYSRINRFFFLTGELSPWRIPLLAILGHGISISGFGRGEVPIFTRDPELIYLKKEWPITGGFNYTGRFLLSSRVTVTPCYHREYATTARPIFVESAERGEFRLSSRTRLILHHRLKSDLHNQFLDLEHRYGALIITPGLGANLGMTTEVGPRLGMELLKLPLLRIYTRNEAFWAEDYKRSAHSLSIMFNPIKPLLVRTSGSLSLRTDTNPEYLISLRIDGLF</sequence>
<evidence type="ECO:0000313" key="2">
    <source>
        <dbReference type="Proteomes" id="UP000268469"/>
    </source>
</evidence>
<dbReference type="Gene3D" id="2.130.10.10">
    <property type="entry name" value="YVTN repeat-like/Quinoprotein amine dehydrogenase"/>
    <property type="match status" value="2"/>
</dbReference>
<dbReference type="AlphaFoldDB" id="A0A660SF18"/>